<dbReference type="Proteomes" id="UP000007110">
    <property type="component" value="Unassembled WGS sequence"/>
</dbReference>
<dbReference type="InterPro" id="IPR013083">
    <property type="entry name" value="Znf_RING/FYVE/PHD"/>
</dbReference>
<keyword evidence="3" id="KW-0862">Zinc</keyword>
<dbReference type="PANTHER" id="PTHR25462:SF296">
    <property type="entry name" value="MEIOTIC P26, ISOFORM F"/>
    <property type="match status" value="1"/>
</dbReference>
<dbReference type="SMART" id="SM00213">
    <property type="entry name" value="UBQ"/>
    <property type="match status" value="1"/>
</dbReference>
<dbReference type="InterPro" id="IPR029071">
    <property type="entry name" value="Ubiquitin-like_domsf"/>
</dbReference>
<feature type="region of interest" description="Disordered" evidence="5">
    <location>
        <begin position="130"/>
        <end position="151"/>
    </location>
</feature>
<dbReference type="PROSITE" id="PS50053">
    <property type="entry name" value="UBIQUITIN_2"/>
    <property type="match status" value="1"/>
</dbReference>
<evidence type="ECO:0000256" key="3">
    <source>
        <dbReference type="ARBA" id="ARBA00022833"/>
    </source>
</evidence>
<evidence type="ECO:0000256" key="5">
    <source>
        <dbReference type="SAM" id="MobiDB-lite"/>
    </source>
</evidence>
<dbReference type="InterPro" id="IPR017907">
    <property type="entry name" value="Znf_RING_CS"/>
</dbReference>
<dbReference type="Pfam" id="PF13445">
    <property type="entry name" value="zf-RING_UBOX"/>
    <property type="match status" value="1"/>
</dbReference>
<protein>
    <submittedName>
        <fullName evidence="8">Uncharacterized protein</fullName>
    </submittedName>
</protein>
<reference evidence="8" key="2">
    <citation type="submission" date="2021-01" db="UniProtKB">
        <authorList>
            <consortium name="EnsemblMetazoa"/>
        </authorList>
    </citation>
    <scope>IDENTIFICATION</scope>
</reference>
<keyword evidence="2 4" id="KW-0863">Zinc-finger</keyword>
<dbReference type="RefSeq" id="XP_787320.3">
    <property type="nucleotide sequence ID" value="XM_782227.5"/>
</dbReference>
<dbReference type="GO" id="GO:0005654">
    <property type="term" value="C:nucleoplasm"/>
    <property type="evidence" value="ECO:0000318"/>
    <property type="project" value="GO_Central"/>
</dbReference>
<dbReference type="FunFam" id="3.30.40.10:FF:001024">
    <property type="entry name" value="Uncharacterized protein"/>
    <property type="match status" value="1"/>
</dbReference>
<dbReference type="GeneID" id="582268"/>
<organism evidence="8 9">
    <name type="scientific">Strongylocentrotus purpuratus</name>
    <name type="common">Purple sea urchin</name>
    <dbReference type="NCBI Taxonomy" id="7668"/>
    <lineage>
        <taxon>Eukaryota</taxon>
        <taxon>Metazoa</taxon>
        <taxon>Echinodermata</taxon>
        <taxon>Eleutherozoa</taxon>
        <taxon>Echinozoa</taxon>
        <taxon>Echinoidea</taxon>
        <taxon>Euechinoidea</taxon>
        <taxon>Echinacea</taxon>
        <taxon>Camarodonta</taxon>
        <taxon>Echinidea</taxon>
        <taxon>Strongylocentrotidae</taxon>
        <taxon>Strongylocentrotus</taxon>
    </lineage>
</organism>
<keyword evidence="1" id="KW-0479">Metal-binding</keyword>
<feature type="domain" description="RING-type" evidence="7">
    <location>
        <begin position="166"/>
        <end position="207"/>
    </location>
</feature>
<dbReference type="GO" id="GO:0061630">
    <property type="term" value="F:ubiquitin protein ligase activity"/>
    <property type="evidence" value="ECO:0000318"/>
    <property type="project" value="GO_Central"/>
</dbReference>
<dbReference type="PANTHER" id="PTHR25462">
    <property type="entry name" value="BONUS, ISOFORM C-RELATED"/>
    <property type="match status" value="1"/>
</dbReference>
<evidence type="ECO:0000259" key="7">
    <source>
        <dbReference type="PROSITE" id="PS50089"/>
    </source>
</evidence>
<dbReference type="FunFam" id="3.10.20.90:FF:000511">
    <property type="entry name" value="Uncharacterized protein"/>
    <property type="match status" value="1"/>
</dbReference>
<feature type="region of interest" description="Disordered" evidence="5">
    <location>
        <begin position="235"/>
        <end position="270"/>
    </location>
</feature>
<name>A0A7M7RFR3_STRPU</name>
<evidence type="ECO:0000256" key="1">
    <source>
        <dbReference type="ARBA" id="ARBA00022723"/>
    </source>
</evidence>
<evidence type="ECO:0000256" key="2">
    <source>
        <dbReference type="ARBA" id="ARBA00022771"/>
    </source>
</evidence>
<dbReference type="InterPro" id="IPR047153">
    <property type="entry name" value="TRIM45/56/19-like"/>
</dbReference>
<evidence type="ECO:0000313" key="8">
    <source>
        <dbReference type="EnsemblMetazoa" id="XP_787320"/>
    </source>
</evidence>
<accession>A0A7M7RFR3</accession>
<feature type="compositionally biased region" description="Polar residues" evidence="5">
    <location>
        <begin position="238"/>
        <end position="255"/>
    </location>
</feature>
<dbReference type="PROSITE" id="PS00518">
    <property type="entry name" value="ZF_RING_1"/>
    <property type="match status" value="2"/>
</dbReference>
<feature type="compositionally biased region" description="Low complexity" evidence="5">
    <location>
        <begin position="135"/>
        <end position="146"/>
    </location>
</feature>
<dbReference type="InterPro" id="IPR027370">
    <property type="entry name" value="Znf-RING_euk"/>
</dbReference>
<reference evidence="9" key="1">
    <citation type="submission" date="2015-02" db="EMBL/GenBank/DDBJ databases">
        <title>Genome sequencing for Strongylocentrotus purpuratus.</title>
        <authorList>
            <person name="Murali S."/>
            <person name="Liu Y."/>
            <person name="Vee V."/>
            <person name="English A."/>
            <person name="Wang M."/>
            <person name="Skinner E."/>
            <person name="Han Y."/>
            <person name="Muzny D.M."/>
            <person name="Worley K.C."/>
            <person name="Gibbs R.A."/>
        </authorList>
    </citation>
    <scope>NUCLEOTIDE SEQUENCE</scope>
</reference>
<dbReference type="InterPro" id="IPR000626">
    <property type="entry name" value="Ubiquitin-like_dom"/>
</dbReference>
<dbReference type="EnsemblMetazoa" id="XM_782227">
    <property type="protein sequence ID" value="XP_787320"/>
    <property type="gene ID" value="LOC582268"/>
</dbReference>
<dbReference type="InParanoid" id="A0A7M7RFR3"/>
<proteinExistence type="predicted"/>
<feature type="domain" description="Ubiquitin-like" evidence="6">
    <location>
        <begin position="288"/>
        <end position="364"/>
    </location>
</feature>
<dbReference type="SMART" id="SM00184">
    <property type="entry name" value="RING"/>
    <property type="match status" value="2"/>
</dbReference>
<dbReference type="KEGG" id="spu:582268"/>
<dbReference type="AlphaFoldDB" id="A0A7M7RFR3"/>
<evidence type="ECO:0000313" key="9">
    <source>
        <dbReference type="Proteomes" id="UP000007110"/>
    </source>
</evidence>
<evidence type="ECO:0000256" key="4">
    <source>
        <dbReference type="PROSITE-ProRule" id="PRU00175"/>
    </source>
</evidence>
<dbReference type="Pfam" id="PF00240">
    <property type="entry name" value="ubiquitin"/>
    <property type="match status" value="1"/>
</dbReference>
<evidence type="ECO:0000259" key="6">
    <source>
        <dbReference type="PROSITE" id="PS50053"/>
    </source>
</evidence>
<dbReference type="Gene3D" id="3.30.40.10">
    <property type="entry name" value="Zinc/RING finger domain, C3HC4 (zinc finger)"/>
    <property type="match status" value="2"/>
</dbReference>
<feature type="domain" description="RING-type" evidence="7">
    <location>
        <begin position="54"/>
        <end position="98"/>
    </location>
</feature>
<dbReference type="Gene3D" id="3.10.20.90">
    <property type="entry name" value="Phosphatidylinositol 3-kinase Catalytic Subunit, Chain A, domain 1"/>
    <property type="match status" value="1"/>
</dbReference>
<dbReference type="OrthoDB" id="6105938at2759"/>
<dbReference type="InterPro" id="IPR018957">
    <property type="entry name" value="Znf_C3HC4_RING-type"/>
</dbReference>
<dbReference type="Pfam" id="PF00097">
    <property type="entry name" value="zf-C3HC4"/>
    <property type="match status" value="1"/>
</dbReference>
<dbReference type="SUPFAM" id="SSF54236">
    <property type="entry name" value="Ubiquitin-like"/>
    <property type="match status" value="1"/>
</dbReference>
<sequence>MLTGSATTFSVRYLPNFVLSQILFHISFFFDTSGIFNINMSNGYRIPFEEMLKCSICQGRIKNTRSLPCGHTYCKGCLTRSTFASYPRPRGSIQCAECMKTTQLPSGGVEGLPRCFAINSLVDDINETFGGGGSATSSRRSSTSTGRGEELSLGRHGFQVKETFSCVFCLNLMRDARYLPCGHPFCRECLKMQPRTTPGGIKCSKCQKVHNLPAQGIDGLPVAYRINSIVAEIRSGDSETSGVSSRTRSSQNRQHQPPHSHRSPDTHSRPLMEDVDEAKRRAQAGNQIQVFVRQINGRTLTINTRANATVDDLQREIKTRTSIDLSQQRLTFSSQNLTDRTRTLSSYGIVNHSNIDMNVRLRGGSQ</sequence>
<dbReference type="GO" id="GO:0008270">
    <property type="term" value="F:zinc ion binding"/>
    <property type="evidence" value="ECO:0007669"/>
    <property type="project" value="UniProtKB-KW"/>
</dbReference>
<dbReference type="InterPro" id="IPR001841">
    <property type="entry name" value="Znf_RING"/>
</dbReference>
<dbReference type="PROSITE" id="PS50089">
    <property type="entry name" value="ZF_RING_2"/>
    <property type="match status" value="2"/>
</dbReference>
<keyword evidence="9" id="KW-1185">Reference proteome</keyword>
<dbReference type="SUPFAM" id="SSF57850">
    <property type="entry name" value="RING/U-box"/>
    <property type="match status" value="2"/>
</dbReference>